<feature type="chain" id="PRO_5046753109" description="Lipoprotein" evidence="2">
    <location>
        <begin position="24"/>
        <end position="222"/>
    </location>
</feature>
<dbReference type="RefSeq" id="WP_378228943.1">
    <property type="nucleotide sequence ID" value="NZ_JBHSLL010000023.1"/>
</dbReference>
<evidence type="ECO:0000256" key="1">
    <source>
        <dbReference type="SAM" id="MobiDB-lite"/>
    </source>
</evidence>
<evidence type="ECO:0000256" key="2">
    <source>
        <dbReference type="SAM" id="SignalP"/>
    </source>
</evidence>
<evidence type="ECO:0000313" key="3">
    <source>
        <dbReference type="EMBL" id="MFC5386026.1"/>
    </source>
</evidence>
<feature type="compositionally biased region" description="Polar residues" evidence="1">
    <location>
        <begin position="80"/>
        <end position="94"/>
    </location>
</feature>
<gene>
    <name evidence="3" type="ORF">ACFPLB_08620</name>
</gene>
<dbReference type="EMBL" id="JBHSLL010000023">
    <property type="protein sequence ID" value="MFC5386026.1"/>
    <property type="molecule type" value="Genomic_DNA"/>
</dbReference>
<evidence type="ECO:0008006" key="5">
    <source>
        <dbReference type="Google" id="ProtNLM"/>
    </source>
</evidence>
<dbReference type="Proteomes" id="UP001596016">
    <property type="component" value="Unassembled WGS sequence"/>
</dbReference>
<keyword evidence="4" id="KW-1185">Reference proteome</keyword>
<evidence type="ECO:0000313" key="4">
    <source>
        <dbReference type="Proteomes" id="UP001596016"/>
    </source>
</evidence>
<sequence>MNDTRSGRLAILALLLASGATLAGCVSSPTYGTDKTAAGQLATDLSSALTFAPPKREKIDYKPRPELVKPAAGQKGNLPAPQSSVVETAGSQWPESPEQRRARIRDNATANQNNRFYEPEIINDLPTQRGSGTVAEVSDKFDPTENARIAKAQSSEVQKRLAQSRQGSSTTRRYLSEPPIEYRAAASTAPQDELGEDEAVKERRLKRATRKKGGLFDWLPGR</sequence>
<dbReference type="PROSITE" id="PS51257">
    <property type="entry name" value="PROKAR_LIPOPROTEIN"/>
    <property type="match status" value="1"/>
</dbReference>
<feature type="compositionally biased region" description="Polar residues" evidence="1">
    <location>
        <begin position="152"/>
        <end position="173"/>
    </location>
</feature>
<accession>A0ABW0GYS7</accession>
<feature type="region of interest" description="Disordered" evidence="1">
    <location>
        <begin position="152"/>
        <end position="201"/>
    </location>
</feature>
<keyword evidence="2" id="KW-0732">Signal</keyword>
<name>A0ABW0GYS7_9HYPH</name>
<protein>
    <recommendedName>
        <fullName evidence="5">Lipoprotein</fullName>
    </recommendedName>
</protein>
<proteinExistence type="predicted"/>
<reference evidence="4" key="1">
    <citation type="journal article" date="2019" name="Int. J. Syst. Evol. Microbiol.">
        <title>The Global Catalogue of Microorganisms (GCM) 10K type strain sequencing project: providing services to taxonomists for standard genome sequencing and annotation.</title>
        <authorList>
            <consortium name="The Broad Institute Genomics Platform"/>
            <consortium name="The Broad Institute Genome Sequencing Center for Infectious Disease"/>
            <person name="Wu L."/>
            <person name="Ma J."/>
        </authorList>
    </citation>
    <scope>NUCLEOTIDE SEQUENCE [LARGE SCALE GENOMIC DNA]</scope>
    <source>
        <strain evidence="4">CGMCC 4.1415</strain>
    </source>
</reference>
<comment type="caution">
    <text evidence="3">The sequence shown here is derived from an EMBL/GenBank/DDBJ whole genome shotgun (WGS) entry which is preliminary data.</text>
</comment>
<feature type="signal peptide" evidence="2">
    <location>
        <begin position="1"/>
        <end position="23"/>
    </location>
</feature>
<feature type="region of interest" description="Disordered" evidence="1">
    <location>
        <begin position="70"/>
        <end position="101"/>
    </location>
</feature>
<organism evidence="3 4">
    <name type="scientific">Aquamicrobium segne</name>
    <dbReference type="NCBI Taxonomy" id="469547"/>
    <lineage>
        <taxon>Bacteria</taxon>
        <taxon>Pseudomonadati</taxon>
        <taxon>Pseudomonadota</taxon>
        <taxon>Alphaproteobacteria</taxon>
        <taxon>Hyphomicrobiales</taxon>
        <taxon>Phyllobacteriaceae</taxon>
        <taxon>Aquamicrobium</taxon>
    </lineage>
</organism>